<protein>
    <recommendedName>
        <fullName evidence="4">Hydrophobin</fullName>
    </recommendedName>
</protein>
<dbReference type="CDD" id="cd23507">
    <property type="entry name" value="hydrophobin_I"/>
    <property type="match status" value="1"/>
</dbReference>
<reference evidence="3" key="1">
    <citation type="journal article" date="2019" name="Int. J. Syst. Evol. Microbiol.">
        <title>The Global Catalogue of Microorganisms (GCM) 10K type strain sequencing project: providing services to taxonomists for standard genome sequencing and annotation.</title>
        <authorList>
            <consortium name="The Broad Institute Genomics Platform"/>
            <consortium name="The Broad Institute Genome Sequencing Center for Infectious Disease"/>
            <person name="Wu L."/>
            <person name="Ma J."/>
        </authorList>
    </citation>
    <scope>NUCLEOTIDE SEQUENCE [LARGE SCALE GENOMIC DNA]</scope>
    <source>
        <strain evidence="3">JCM 10696</strain>
    </source>
</reference>
<sequence length="102" mass="10011">MRLFLAAAAVSMFPASAALISPASALPAAPDQQNLHCATVGKADDPQIAALLGLLGITPPSSDVGVGLNCSPSGLGGEANFCSDNNFNGLVAFGKPGACTTP</sequence>
<dbReference type="Pfam" id="PF01185">
    <property type="entry name" value="Hydrophobin"/>
    <property type="match status" value="1"/>
</dbReference>
<dbReference type="EMBL" id="BAAAHH010000057">
    <property type="protein sequence ID" value="GAA0968495.1"/>
    <property type="molecule type" value="Genomic_DNA"/>
</dbReference>
<accession>A0ABP4CH89</accession>
<evidence type="ECO:0008006" key="4">
    <source>
        <dbReference type="Google" id="ProtNLM"/>
    </source>
</evidence>
<dbReference type="Proteomes" id="UP001500665">
    <property type="component" value="Unassembled WGS sequence"/>
</dbReference>
<keyword evidence="3" id="KW-1185">Reference proteome</keyword>
<name>A0ABP4CH89_9ACTN</name>
<gene>
    <name evidence="2" type="ORF">GCM10009550_73880</name>
</gene>
<keyword evidence="1" id="KW-0732">Signal</keyword>
<evidence type="ECO:0000313" key="3">
    <source>
        <dbReference type="Proteomes" id="UP001500665"/>
    </source>
</evidence>
<comment type="caution">
    <text evidence="2">The sequence shown here is derived from an EMBL/GenBank/DDBJ whole genome shotgun (WGS) entry which is preliminary data.</text>
</comment>
<evidence type="ECO:0000256" key="1">
    <source>
        <dbReference type="SAM" id="SignalP"/>
    </source>
</evidence>
<feature type="chain" id="PRO_5045826600" description="Hydrophobin" evidence="1">
    <location>
        <begin position="18"/>
        <end position="102"/>
    </location>
</feature>
<proteinExistence type="predicted"/>
<dbReference type="InterPro" id="IPR001338">
    <property type="entry name" value="Class_I_Hydrophobin"/>
</dbReference>
<evidence type="ECO:0000313" key="2">
    <source>
        <dbReference type="EMBL" id="GAA0968495.1"/>
    </source>
</evidence>
<organism evidence="2 3">
    <name type="scientific">Actinocorallia libanotica</name>
    <dbReference type="NCBI Taxonomy" id="46162"/>
    <lineage>
        <taxon>Bacteria</taxon>
        <taxon>Bacillati</taxon>
        <taxon>Actinomycetota</taxon>
        <taxon>Actinomycetes</taxon>
        <taxon>Streptosporangiales</taxon>
        <taxon>Thermomonosporaceae</taxon>
        <taxon>Actinocorallia</taxon>
    </lineage>
</organism>
<feature type="signal peptide" evidence="1">
    <location>
        <begin position="1"/>
        <end position="17"/>
    </location>
</feature>